<dbReference type="GO" id="GO:0016020">
    <property type="term" value="C:membrane"/>
    <property type="evidence" value="ECO:0007669"/>
    <property type="project" value="TreeGrafter"/>
</dbReference>
<dbReference type="Gene3D" id="2.60.40.10">
    <property type="entry name" value="Immunoglobulins"/>
    <property type="match status" value="2"/>
</dbReference>
<dbReference type="PANTHER" id="PTHR12207:SF31">
    <property type="entry name" value="V-SET AND TRANSMEMBRANE DOMAIN-CONTAINING PROTEIN 2-LIKE PROTEIN"/>
    <property type="match status" value="1"/>
</dbReference>
<evidence type="ECO:0000256" key="3">
    <source>
        <dbReference type="ARBA" id="ARBA00023319"/>
    </source>
</evidence>
<dbReference type="Proteomes" id="UP000770717">
    <property type="component" value="Unassembled WGS sequence"/>
</dbReference>
<dbReference type="InterPro" id="IPR007110">
    <property type="entry name" value="Ig-like_dom"/>
</dbReference>
<comment type="caution">
    <text evidence="5">The sequence shown here is derived from an EMBL/GenBank/DDBJ whole genome shotgun (WGS) entry which is preliminary data.</text>
</comment>
<proteinExistence type="predicted"/>
<gene>
    <name evidence="5" type="ORF">GDO78_017581</name>
</gene>
<reference evidence="5" key="1">
    <citation type="thesis" date="2020" institute="ProQuest LLC" country="789 East Eisenhower Parkway, Ann Arbor, MI, USA">
        <title>Comparative Genomics and Chromosome Evolution.</title>
        <authorList>
            <person name="Mudd A.B."/>
        </authorList>
    </citation>
    <scope>NUCLEOTIDE SEQUENCE</scope>
    <source>
        <strain evidence="5">HN-11 Male</strain>
        <tissue evidence="5">Kidney and liver</tissue>
    </source>
</reference>
<evidence type="ECO:0000313" key="5">
    <source>
        <dbReference type="EMBL" id="KAG9470510.1"/>
    </source>
</evidence>
<keyword evidence="6" id="KW-1185">Reference proteome</keyword>
<name>A0A8J6JVU7_ELECQ</name>
<evidence type="ECO:0000256" key="1">
    <source>
        <dbReference type="ARBA" id="ARBA00022729"/>
    </source>
</evidence>
<dbReference type="OrthoDB" id="9890427at2759"/>
<evidence type="ECO:0000256" key="2">
    <source>
        <dbReference type="ARBA" id="ARBA00023157"/>
    </source>
</evidence>
<dbReference type="PANTHER" id="PTHR12207">
    <property type="entry name" value="V-SET AND TRANSMEMBRANE DOMAIN-CONTAINING PROTEIN"/>
    <property type="match status" value="1"/>
</dbReference>
<dbReference type="InterPro" id="IPR013783">
    <property type="entry name" value="Ig-like_fold"/>
</dbReference>
<evidence type="ECO:0000313" key="6">
    <source>
        <dbReference type="Proteomes" id="UP000770717"/>
    </source>
</evidence>
<organism evidence="5 6">
    <name type="scientific">Eleutherodactylus coqui</name>
    <name type="common">Puerto Rican coqui</name>
    <dbReference type="NCBI Taxonomy" id="57060"/>
    <lineage>
        <taxon>Eukaryota</taxon>
        <taxon>Metazoa</taxon>
        <taxon>Chordata</taxon>
        <taxon>Craniata</taxon>
        <taxon>Vertebrata</taxon>
        <taxon>Euteleostomi</taxon>
        <taxon>Amphibia</taxon>
        <taxon>Batrachia</taxon>
        <taxon>Anura</taxon>
        <taxon>Neobatrachia</taxon>
        <taxon>Hyloidea</taxon>
        <taxon>Eleutherodactylidae</taxon>
        <taxon>Eleutherodactylinae</taxon>
        <taxon>Eleutherodactylus</taxon>
        <taxon>Eleutherodactylus</taxon>
    </lineage>
</organism>
<keyword evidence="1" id="KW-0732">Signal</keyword>
<keyword evidence="2" id="KW-1015">Disulfide bond</keyword>
<dbReference type="SMART" id="SM00409">
    <property type="entry name" value="IG"/>
    <property type="match status" value="2"/>
</dbReference>
<dbReference type="InterPro" id="IPR003599">
    <property type="entry name" value="Ig_sub"/>
</dbReference>
<feature type="domain" description="Ig-like" evidence="4">
    <location>
        <begin position="130"/>
        <end position="226"/>
    </location>
</feature>
<dbReference type="PROSITE" id="PS50835">
    <property type="entry name" value="IG_LIKE"/>
    <property type="match status" value="2"/>
</dbReference>
<keyword evidence="3" id="KW-0393">Immunoglobulin domain</keyword>
<dbReference type="InterPro" id="IPR036179">
    <property type="entry name" value="Ig-like_dom_sf"/>
</dbReference>
<dbReference type="SUPFAM" id="SSF48726">
    <property type="entry name" value="Immunoglobulin"/>
    <property type="match status" value="2"/>
</dbReference>
<dbReference type="InterPro" id="IPR013151">
    <property type="entry name" value="Immunoglobulin_dom"/>
</dbReference>
<feature type="domain" description="Ig-like" evidence="4">
    <location>
        <begin position="12"/>
        <end position="126"/>
    </location>
</feature>
<accession>A0A8J6JVU7</accession>
<protein>
    <recommendedName>
        <fullName evidence="4">Ig-like domain-containing protein</fullName>
    </recommendedName>
</protein>
<dbReference type="InterPro" id="IPR051102">
    <property type="entry name" value="IgSF_V-set/TM_domain"/>
</dbReference>
<sequence length="234" mass="26104">MLKVSSLQGRDFKVQVESKDTSISMKSALEITCSVSGGNLIGSRFSVAWLLDGAVMATWDTSGVSSFGTQYRTQEAKGQISVRRRDHETWTLRLNQVNEQDGGSYLCDVTEEMSKMRRQSTSVDISIKIPETAIRSVRLHSDVSELYEGDSLTLFCQVSGLSASIDLTWLTKRPSGQWVEVATLKRDDSVVKGDGGPYCCRLTAWMQQPDDEWRNETYNSSTIQINVRPLGKCL</sequence>
<dbReference type="AlphaFoldDB" id="A0A8J6JVU7"/>
<dbReference type="EMBL" id="WNTK01000270">
    <property type="protein sequence ID" value="KAG9470510.1"/>
    <property type="molecule type" value="Genomic_DNA"/>
</dbReference>
<evidence type="ECO:0000259" key="4">
    <source>
        <dbReference type="PROSITE" id="PS50835"/>
    </source>
</evidence>
<dbReference type="Pfam" id="PF00047">
    <property type="entry name" value="ig"/>
    <property type="match status" value="1"/>
</dbReference>